<feature type="region of interest" description="Disordered" evidence="3">
    <location>
        <begin position="292"/>
        <end position="382"/>
    </location>
</feature>
<proteinExistence type="predicted"/>
<dbReference type="PROSITE" id="PS50002">
    <property type="entry name" value="SH3"/>
    <property type="match status" value="1"/>
</dbReference>
<evidence type="ECO:0000259" key="6">
    <source>
        <dbReference type="PROSITE" id="PS50010"/>
    </source>
</evidence>
<dbReference type="InterPro" id="IPR001452">
    <property type="entry name" value="SH3_domain"/>
</dbReference>
<feature type="compositionally biased region" description="Polar residues" evidence="3">
    <location>
        <begin position="788"/>
        <end position="806"/>
    </location>
</feature>
<accession>A0A915ASQ5</accession>
<feature type="region of interest" description="Disordered" evidence="3">
    <location>
        <begin position="1"/>
        <end position="48"/>
    </location>
</feature>
<dbReference type="PROSITE" id="PS50010">
    <property type="entry name" value="DH_2"/>
    <property type="match status" value="1"/>
</dbReference>
<evidence type="ECO:0000259" key="4">
    <source>
        <dbReference type="PROSITE" id="PS50002"/>
    </source>
</evidence>
<feature type="region of interest" description="Disordered" evidence="3">
    <location>
        <begin position="665"/>
        <end position="703"/>
    </location>
</feature>
<keyword evidence="7" id="KW-1185">Reference proteome</keyword>
<feature type="region of interest" description="Disordered" evidence="3">
    <location>
        <begin position="79"/>
        <end position="114"/>
    </location>
</feature>
<feature type="compositionally biased region" description="Polar residues" evidence="3">
    <location>
        <begin position="871"/>
        <end position="894"/>
    </location>
</feature>
<evidence type="ECO:0000256" key="1">
    <source>
        <dbReference type="ARBA" id="ARBA00022443"/>
    </source>
</evidence>
<evidence type="ECO:0000259" key="5">
    <source>
        <dbReference type="PROSITE" id="PS50003"/>
    </source>
</evidence>
<feature type="region of interest" description="Disordered" evidence="3">
    <location>
        <begin position="186"/>
        <end position="252"/>
    </location>
</feature>
<feature type="region of interest" description="Disordered" evidence="3">
    <location>
        <begin position="722"/>
        <end position="806"/>
    </location>
</feature>
<dbReference type="Gene3D" id="2.30.30.40">
    <property type="entry name" value="SH3 Domains"/>
    <property type="match status" value="1"/>
</dbReference>
<protein>
    <submittedName>
        <fullName evidence="8">DH domain-containing protein</fullName>
    </submittedName>
</protein>
<dbReference type="Proteomes" id="UP000887569">
    <property type="component" value="Unplaced"/>
</dbReference>
<feature type="domain" description="PH" evidence="5">
    <location>
        <begin position="1162"/>
        <end position="1285"/>
    </location>
</feature>
<feature type="domain" description="SH3" evidence="4">
    <location>
        <begin position="1296"/>
        <end position="1357"/>
    </location>
</feature>
<feature type="compositionally biased region" description="Polar residues" evidence="3">
    <location>
        <begin position="186"/>
        <end position="196"/>
    </location>
</feature>
<dbReference type="InterPro" id="IPR011993">
    <property type="entry name" value="PH-like_dom_sf"/>
</dbReference>
<dbReference type="InterPro" id="IPR036028">
    <property type="entry name" value="SH3-like_dom_sf"/>
</dbReference>
<dbReference type="Gene3D" id="2.30.29.30">
    <property type="entry name" value="Pleckstrin-homology domain (PH domain)/Phosphotyrosine-binding domain (PTB)"/>
    <property type="match status" value="1"/>
</dbReference>
<dbReference type="SMART" id="SM00326">
    <property type="entry name" value="SH3"/>
    <property type="match status" value="1"/>
</dbReference>
<dbReference type="Pfam" id="PF00018">
    <property type="entry name" value="SH3_1"/>
    <property type="match status" value="1"/>
</dbReference>
<dbReference type="InterPro" id="IPR035899">
    <property type="entry name" value="DBL_dom_sf"/>
</dbReference>
<evidence type="ECO:0000313" key="8">
    <source>
        <dbReference type="WBParaSite" id="PgR014X_g094_t04"/>
    </source>
</evidence>
<feature type="domain" description="DH" evidence="6">
    <location>
        <begin position="937"/>
        <end position="1127"/>
    </location>
</feature>
<dbReference type="SMART" id="SM00325">
    <property type="entry name" value="RhoGEF"/>
    <property type="match status" value="1"/>
</dbReference>
<dbReference type="Gene3D" id="1.20.900.10">
    <property type="entry name" value="Dbl homology (DH) domain"/>
    <property type="match status" value="1"/>
</dbReference>
<sequence>MSRSVAETVEEETCASSRSASSGRVRNLARRFERTSSRSPNSFRKAQRRRLGQLTVDNEKCIPPQKPTRLHLGLYRRKSSIKKKSKSHLDVVSADSESPFLRQKSVRKSRSNNESLSDYLRSLSHEMYSQTEQTKTVHMQLRIDDNAGVSRIRTHDRDNTKEASMKIVTDDTQDAQYVHINDATRSLTQNPPTTITRHGEANGFGGTVSTVSKRTPGAKPLPPTKPDRLRTANAATRTASLEAPRKACEPPSVLPKSAACMAAFANASSLVQQNREKRSSSVTYSLDSAVELDDSPKAHPSDSSAPVDPVSRSAEVDKTVLERSSSAELDPILSKTAQTQSAKRIPCSITHSTEEIKKPTMKPPPPPPKSTFSPRPESNVLQDCSRRNQVAPSCVQQPKCEVLVAEITRSDDEVTHIVMTSPTSSNSGDFYQKMPSPAEALEDRMFTIKSPRFQRKCTSADEIPRVPSIPPPSPPKLSPHSSLDDDDLYEEIEHVISFRETCSDAEELMERSRFECDDSIYAMDSLPASSSMQEMDVEYGEGCSAIPHMPVDILTKSTCADGSDHTNAKKKHSIGTLSLRKKPSSTRRPMSTLEFDKLLRIKSDIQLNITKKVGQIKLKVTSAAQEKQRRERSTSMFYVNPNELKTDENVVAQIEFPLDEECIYGDDWSSDEEDDDQHSQTNETNEGDKEKVEISSSIAHEPSMLSEIERELNIKLSSNCLPDVVPKSEAKPASHATMEQTKESDEIVEVTNKQGSGSSAFFPRAGCDSSEESKNQKSKGAPSGHEATISSPSSPEKNYGVPTSPSDYTLNDVDRIVYTPRFLPEPQPLYQIYMMEQQQHERLIFDPHEHDEGVTMLLADGADKDLKIRRNSSSASTDSGRGADCSTTVSHMTSNTSMRRERLVAASHFGSQRSLWCELPEVKNAGLLETLSDEEKKLQEAFFEVITSEASYLRSLNILITHFMAAPEMLGSKGTSSVISNEERKHLFSNIFSVRDCSERLLCDLESRLEESLVLTDVCDILCEHFETNFDAYVKYCSNQVYQDRTLKRLKCYNSAFMSCIQRLESDRQCQGLDMRSFLMLPMQRVTRYPLLVIAILDRIPTESEQHKTAQMALHFANHVVNCCNEGARRMERTEQLLEIERRLVYKSPDLRRIPLVSSGRYLVKRGSLMHLTDSRPKNLLQSRQHSRNIYVFLFSDILMITKKKLNGTFVCKDYSARRFVDIEPVEVDSPKVPPAAISVLATKPHLFICTLMHNARGRQTELLLNAESESDRERWLSALRPPTCSNPEEKVYADWDCPQAAAVHKYTASQEDELSLEKGDLINILRKMPDGWFYGERVRDSRGGWFPSSYVQQVLNDHVRAKNYRQRLRVMQAAADYRLQQEQIKAAESATRRAPHLMDRFRRLSNPKSLFHTGSSG</sequence>
<dbReference type="PANTHER" id="PTHR12845">
    <property type="entry name" value="GUANINE NUCLEOTIDE EXCHANGE FACTOR"/>
    <property type="match status" value="1"/>
</dbReference>
<dbReference type="InterPro" id="IPR000219">
    <property type="entry name" value="DH_dom"/>
</dbReference>
<dbReference type="GO" id="GO:0005085">
    <property type="term" value="F:guanyl-nucleotide exchange factor activity"/>
    <property type="evidence" value="ECO:0007669"/>
    <property type="project" value="InterPro"/>
</dbReference>
<dbReference type="SUPFAM" id="SSF50044">
    <property type="entry name" value="SH3-domain"/>
    <property type="match status" value="1"/>
</dbReference>
<dbReference type="Pfam" id="PF00169">
    <property type="entry name" value="PH"/>
    <property type="match status" value="1"/>
</dbReference>
<dbReference type="InterPro" id="IPR001849">
    <property type="entry name" value="PH_domain"/>
</dbReference>
<dbReference type="Pfam" id="PF00621">
    <property type="entry name" value="RhoGEF"/>
    <property type="match status" value="1"/>
</dbReference>
<evidence type="ECO:0000256" key="2">
    <source>
        <dbReference type="PROSITE-ProRule" id="PRU00192"/>
    </source>
</evidence>
<organism evidence="7 8">
    <name type="scientific">Parascaris univalens</name>
    <name type="common">Nematode worm</name>
    <dbReference type="NCBI Taxonomy" id="6257"/>
    <lineage>
        <taxon>Eukaryota</taxon>
        <taxon>Metazoa</taxon>
        <taxon>Ecdysozoa</taxon>
        <taxon>Nematoda</taxon>
        <taxon>Chromadorea</taxon>
        <taxon>Rhabditida</taxon>
        <taxon>Spirurina</taxon>
        <taxon>Ascaridomorpha</taxon>
        <taxon>Ascaridoidea</taxon>
        <taxon>Ascarididae</taxon>
        <taxon>Parascaris</taxon>
    </lineage>
</organism>
<dbReference type="PANTHER" id="PTHR12845:SF5">
    <property type="entry name" value="EPHEXIN, ISOFORM D"/>
    <property type="match status" value="1"/>
</dbReference>
<keyword evidence="1 2" id="KW-0728">SH3 domain</keyword>
<dbReference type="InterPro" id="IPR047270">
    <property type="entry name" value="PH_ephexin"/>
</dbReference>
<dbReference type="CDD" id="cd11793">
    <property type="entry name" value="SH3_ephexin1_like"/>
    <property type="match status" value="1"/>
</dbReference>
<feature type="region of interest" description="Disordered" evidence="3">
    <location>
        <begin position="870"/>
        <end position="894"/>
    </location>
</feature>
<name>A0A915ASQ5_PARUN</name>
<feature type="compositionally biased region" description="Low complexity" evidence="3">
    <location>
        <begin position="301"/>
        <end position="313"/>
    </location>
</feature>
<reference evidence="8" key="1">
    <citation type="submission" date="2022-11" db="UniProtKB">
        <authorList>
            <consortium name="WormBaseParasite"/>
        </authorList>
    </citation>
    <scope>IDENTIFICATION</scope>
</reference>
<dbReference type="CDD" id="cd01221">
    <property type="entry name" value="PH_ephexin"/>
    <property type="match status" value="1"/>
</dbReference>
<dbReference type="SUPFAM" id="SSF48065">
    <property type="entry name" value="DBL homology domain (DH-domain)"/>
    <property type="match status" value="1"/>
</dbReference>
<dbReference type="SUPFAM" id="SSF50729">
    <property type="entry name" value="PH domain-like"/>
    <property type="match status" value="1"/>
</dbReference>
<dbReference type="PROSITE" id="PS50003">
    <property type="entry name" value="PH_DOMAIN"/>
    <property type="match status" value="1"/>
</dbReference>
<dbReference type="InterPro" id="IPR047271">
    <property type="entry name" value="Ephexin-like"/>
</dbReference>
<feature type="compositionally biased region" description="Pro residues" evidence="3">
    <location>
        <begin position="467"/>
        <end position="477"/>
    </location>
</feature>
<dbReference type="SMART" id="SM00233">
    <property type="entry name" value="PH"/>
    <property type="match status" value="1"/>
</dbReference>
<feature type="compositionally biased region" description="Low complexity" evidence="3">
    <location>
        <begin position="15"/>
        <end position="24"/>
    </location>
</feature>
<evidence type="ECO:0000256" key="3">
    <source>
        <dbReference type="SAM" id="MobiDB-lite"/>
    </source>
</evidence>
<evidence type="ECO:0000313" key="7">
    <source>
        <dbReference type="Proteomes" id="UP000887569"/>
    </source>
</evidence>
<feature type="region of interest" description="Disordered" evidence="3">
    <location>
        <begin position="457"/>
        <end position="483"/>
    </location>
</feature>
<dbReference type="WBParaSite" id="PgR014X_g094_t04">
    <property type="protein sequence ID" value="PgR014X_g094_t04"/>
    <property type="gene ID" value="PgR014X_g094"/>
</dbReference>
<feature type="region of interest" description="Disordered" evidence="3">
    <location>
        <begin position="562"/>
        <end position="588"/>
    </location>
</feature>
<feature type="compositionally biased region" description="Acidic residues" evidence="3">
    <location>
        <begin position="665"/>
        <end position="676"/>
    </location>
</feature>
<feature type="compositionally biased region" description="Basic residues" evidence="3">
    <location>
        <begin position="568"/>
        <end position="585"/>
    </location>
</feature>
<dbReference type="CDD" id="cd00160">
    <property type="entry name" value="RhoGEF"/>
    <property type="match status" value="1"/>
</dbReference>